<evidence type="ECO:0000313" key="2">
    <source>
        <dbReference type="EMBL" id="KAK0501121.1"/>
    </source>
</evidence>
<dbReference type="Proteomes" id="UP001175228">
    <property type="component" value="Unassembled WGS sequence"/>
</dbReference>
<accession>A0AA39QET9</accession>
<feature type="region of interest" description="Disordered" evidence="1">
    <location>
        <begin position="217"/>
        <end position="236"/>
    </location>
</feature>
<dbReference type="AlphaFoldDB" id="A0AA39QET9"/>
<evidence type="ECO:0000313" key="3">
    <source>
        <dbReference type="Proteomes" id="UP001175228"/>
    </source>
</evidence>
<keyword evidence="3" id="KW-1185">Reference proteome</keyword>
<organism evidence="2 3">
    <name type="scientific">Armillaria luteobubalina</name>
    <dbReference type="NCBI Taxonomy" id="153913"/>
    <lineage>
        <taxon>Eukaryota</taxon>
        <taxon>Fungi</taxon>
        <taxon>Dikarya</taxon>
        <taxon>Basidiomycota</taxon>
        <taxon>Agaricomycotina</taxon>
        <taxon>Agaricomycetes</taxon>
        <taxon>Agaricomycetidae</taxon>
        <taxon>Agaricales</taxon>
        <taxon>Marasmiineae</taxon>
        <taxon>Physalacriaceae</taxon>
        <taxon>Armillaria</taxon>
    </lineage>
</organism>
<dbReference type="EMBL" id="JAUEPU010000007">
    <property type="protein sequence ID" value="KAK0501121.1"/>
    <property type="molecule type" value="Genomic_DNA"/>
</dbReference>
<feature type="region of interest" description="Disordered" evidence="1">
    <location>
        <begin position="65"/>
        <end position="108"/>
    </location>
</feature>
<sequence>MVTNANCSKAKKGASYKTNDAPNHEKEQTPMHTQLCQEQSNSQPNIEGKSPLSTPILDAIKLRTVAPHHQGGSSVPTTQKEKGNVRSKKQMAKPKQSPMLLEGTPTPWKQGASAMYVKDIVSQDNEAKQRENKRFSNNVHYTAEPPITVKEMLTGNPLMDVNPSVTSNESEPLATPQALPQLKKRKSEVDEDTEAYIPGMNTFFPLMQDEEPVIKKARNRSAEGQTDDSEISDGVDGLSRWQVSLAPSQEENNEGHQEDMDEDEDIHIVTTQCQRGVDTQSLYTWEQINNIFSSQKSRDILIIVWGMECKNLAYSTEIAPPIPPPTYHMKGQVPSDYQPFIQDHTGTPFTFYVRGLEEEEKALILKEVFIPTNHDLYIVLDAKDFVTNFVFTINDINTAPNTIGQSMVEKLIKDKFYVLQKVWSFLMKHHNAIDPTIPADEVPALVILSLEVRGIWVEG</sequence>
<reference evidence="2" key="1">
    <citation type="submission" date="2023-06" db="EMBL/GenBank/DDBJ databases">
        <authorList>
            <consortium name="Lawrence Berkeley National Laboratory"/>
            <person name="Ahrendt S."/>
            <person name="Sahu N."/>
            <person name="Indic B."/>
            <person name="Wong-Bajracharya J."/>
            <person name="Merenyi Z."/>
            <person name="Ke H.-M."/>
            <person name="Monk M."/>
            <person name="Kocsube S."/>
            <person name="Drula E."/>
            <person name="Lipzen A."/>
            <person name="Balint B."/>
            <person name="Henrissat B."/>
            <person name="Andreopoulos B."/>
            <person name="Martin F.M."/>
            <person name="Harder C.B."/>
            <person name="Rigling D."/>
            <person name="Ford K.L."/>
            <person name="Foster G.D."/>
            <person name="Pangilinan J."/>
            <person name="Papanicolaou A."/>
            <person name="Barry K."/>
            <person name="LaButti K."/>
            <person name="Viragh M."/>
            <person name="Koriabine M."/>
            <person name="Yan M."/>
            <person name="Riley R."/>
            <person name="Champramary S."/>
            <person name="Plett K.L."/>
            <person name="Tsai I.J."/>
            <person name="Slot J."/>
            <person name="Sipos G."/>
            <person name="Plett J."/>
            <person name="Nagy L.G."/>
            <person name="Grigoriev I.V."/>
        </authorList>
    </citation>
    <scope>NUCLEOTIDE SEQUENCE</scope>
    <source>
        <strain evidence="2">HWK02</strain>
    </source>
</reference>
<evidence type="ECO:0000256" key="1">
    <source>
        <dbReference type="SAM" id="MobiDB-lite"/>
    </source>
</evidence>
<protein>
    <submittedName>
        <fullName evidence="2">Uncharacterized protein</fullName>
    </submittedName>
</protein>
<feature type="compositionally biased region" description="Polar residues" evidence="1">
    <location>
        <begin position="30"/>
        <end position="45"/>
    </location>
</feature>
<gene>
    <name evidence="2" type="ORF">EDD18DRAFT_1102070</name>
</gene>
<name>A0AA39QET9_9AGAR</name>
<comment type="caution">
    <text evidence="2">The sequence shown here is derived from an EMBL/GenBank/DDBJ whole genome shotgun (WGS) entry which is preliminary data.</text>
</comment>
<proteinExistence type="predicted"/>
<feature type="region of interest" description="Disordered" evidence="1">
    <location>
        <begin position="1"/>
        <end position="52"/>
    </location>
</feature>